<accession>A0AAE8QWN3</accession>
<protein>
    <submittedName>
        <fullName evidence="1">Antitermination protein</fullName>
    </submittedName>
</protein>
<comment type="caution">
    <text evidence="1">The sequence shown here is derived from an EMBL/GenBank/DDBJ whole genome shotgun (WGS) entry which is preliminary data.</text>
</comment>
<dbReference type="Proteomes" id="UP000291623">
    <property type="component" value="Unassembled WGS sequence"/>
</dbReference>
<sequence length="223" mass="26207">MNAQQLEYVRIQLRAALVDDSGGTKGQLEAFAEHPPADKNRNPRQQVHVVELENGRGGIRRVKAENSALYVLETRSRRCPMPPLRDKAFSSCAWRRAVLKLDVSQQAWIRYCYGFDLNFRYQREICRFIWINYMKQQGGHKLQKRVEKRLIQLVWLAVQEIAARNTNETYRDYAATTLAGFLSIHRDTWYETYAEPWSEFKRLCTLLDYNCLSCIQEYCLLTS</sequence>
<dbReference type="RefSeq" id="WP_131637082.1">
    <property type="nucleotide sequence ID" value="NZ_SJON01000009.1"/>
</dbReference>
<proteinExistence type="predicted"/>
<gene>
    <name evidence="1" type="ORF">E0L16_13015</name>
</gene>
<organism evidence="1 2">
    <name type="scientific">Enterobacter quasihormaechei</name>
    <dbReference type="NCBI Taxonomy" id="2529382"/>
    <lineage>
        <taxon>Bacteria</taxon>
        <taxon>Pseudomonadati</taxon>
        <taxon>Pseudomonadota</taxon>
        <taxon>Gammaproteobacteria</taxon>
        <taxon>Enterobacterales</taxon>
        <taxon>Enterobacteriaceae</taxon>
        <taxon>Enterobacter</taxon>
    </lineage>
</organism>
<dbReference type="AlphaFoldDB" id="A0AAE8QWN3"/>
<dbReference type="InterPro" id="IPR010455">
    <property type="entry name" value="Phage_82_GpQ"/>
</dbReference>
<dbReference type="GeneID" id="92385701"/>
<evidence type="ECO:0000313" key="2">
    <source>
        <dbReference type="Proteomes" id="UP000291623"/>
    </source>
</evidence>
<reference evidence="1 2" key="1">
    <citation type="submission" date="2019-02" db="EMBL/GenBank/DDBJ databases">
        <title>The draft genome of Enterobacter spp. strains.</title>
        <authorList>
            <person name="Wang C."/>
            <person name="Feng Y."/>
            <person name="Zong Z."/>
        </authorList>
    </citation>
    <scope>NUCLEOTIDE SEQUENCE [LARGE SCALE GENOMIC DNA]</scope>
    <source>
        <strain evidence="1 2">WCHEQ120003</strain>
    </source>
</reference>
<name>A0AAE8QWN3_9ENTR</name>
<evidence type="ECO:0000313" key="1">
    <source>
        <dbReference type="EMBL" id="TCB86082.1"/>
    </source>
</evidence>
<dbReference type="EMBL" id="SJON01000009">
    <property type="protein sequence ID" value="TCB86082.1"/>
    <property type="molecule type" value="Genomic_DNA"/>
</dbReference>
<dbReference type="Pfam" id="PF06323">
    <property type="entry name" value="Phage_antiter_Q"/>
    <property type="match status" value="1"/>
</dbReference>